<evidence type="ECO:0000256" key="2">
    <source>
        <dbReference type="SAM" id="Phobius"/>
    </source>
</evidence>
<feature type="region of interest" description="Disordered" evidence="1">
    <location>
        <begin position="63"/>
        <end position="105"/>
    </location>
</feature>
<feature type="transmembrane region" description="Helical" evidence="2">
    <location>
        <begin position="28"/>
        <end position="53"/>
    </location>
</feature>
<evidence type="ECO:0000256" key="1">
    <source>
        <dbReference type="SAM" id="MobiDB-lite"/>
    </source>
</evidence>
<keyword evidence="4" id="KW-1185">Reference proteome</keyword>
<keyword evidence="2" id="KW-0812">Transmembrane</keyword>
<evidence type="ECO:0000313" key="4">
    <source>
        <dbReference type="Proteomes" id="UP001168821"/>
    </source>
</evidence>
<evidence type="ECO:0000313" key="3">
    <source>
        <dbReference type="EMBL" id="KAJ3643237.1"/>
    </source>
</evidence>
<name>A0AA38M5L2_9CUCU</name>
<accession>A0AA38M5L2</accession>
<feature type="compositionally biased region" description="Gly residues" evidence="1">
    <location>
        <begin position="66"/>
        <end position="87"/>
    </location>
</feature>
<organism evidence="3 4">
    <name type="scientific">Zophobas morio</name>
    <dbReference type="NCBI Taxonomy" id="2755281"/>
    <lineage>
        <taxon>Eukaryota</taxon>
        <taxon>Metazoa</taxon>
        <taxon>Ecdysozoa</taxon>
        <taxon>Arthropoda</taxon>
        <taxon>Hexapoda</taxon>
        <taxon>Insecta</taxon>
        <taxon>Pterygota</taxon>
        <taxon>Neoptera</taxon>
        <taxon>Endopterygota</taxon>
        <taxon>Coleoptera</taxon>
        <taxon>Polyphaga</taxon>
        <taxon>Cucujiformia</taxon>
        <taxon>Tenebrionidae</taxon>
        <taxon>Zophobas</taxon>
    </lineage>
</organism>
<dbReference type="AlphaFoldDB" id="A0AA38M5L2"/>
<dbReference type="EMBL" id="JALNTZ010000008">
    <property type="protein sequence ID" value="KAJ3643237.1"/>
    <property type="molecule type" value="Genomic_DNA"/>
</dbReference>
<keyword evidence="2" id="KW-0472">Membrane</keyword>
<sequence length="201" mass="21949">MKQAQRTRRETRTGRPWKTDCAIRRDRLIILLWIKFVSLLGGGVLFTFFSLLWPLRRIDGPARRPPGGGGGGGVAAHGGRGGGGGLHGCARHRRRPEVGGAPTDEAMGPETVFDVVWVFVKQGTTPNCDRAIACQKTCIYNGEQRLGWGPGRASKREECPTPRCFLLLFTFRGGARSLGNAGGGGGGELRRLLRFSKRQFF</sequence>
<protein>
    <submittedName>
        <fullName evidence="3">Uncharacterized protein</fullName>
    </submittedName>
</protein>
<proteinExistence type="predicted"/>
<reference evidence="3" key="1">
    <citation type="journal article" date="2023" name="G3 (Bethesda)">
        <title>Whole genome assemblies of Zophobas morio and Tenebrio molitor.</title>
        <authorList>
            <person name="Kaur S."/>
            <person name="Stinson S.A."/>
            <person name="diCenzo G.C."/>
        </authorList>
    </citation>
    <scope>NUCLEOTIDE SEQUENCE</scope>
    <source>
        <strain evidence="3">QUZm001</strain>
    </source>
</reference>
<gene>
    <name evidence="3" type="ORF">Zmor_025961</name>
</gene>
<comment type="caution">
    <text evidence="3">The sequence shown here is derived from an EMBL/GenBank/DDBJ whole genome shotgun (WGS) entry which is preliminary data.</text>
</comment>
<keyword evidence="2" id="KW-1133">Transmembrane helix</keyword>
<dbReference type="Proteomes" id="UP001168821">
    <property type="component" value="Unassembled WGS sequence"/>
</dbReference>